<dbReference type="AlphaFoldDB" id="A0AAV4DWB8"/>
<gene>
    <name evidence="1" type="ORF">PoB_007491600</name>
</gene>
<comment type="caution">
    <text evidence="1">The sequence shown here is derived from an EMBL/GenBank/DDBJ whole genome shotgun (WGS) entry which is preliminary data.</text>
</comment>
<sequence>MQLQGEANVAATNCSKVIEIVSNHVFGQKILDLPSTSCSLNIADEAHHVAKVKKGDEIKKFLGGGVYGDAIPDSVMEILNTCPLTNLVGERLFGDLDFDMTKRRHSSLHHRSMINM</sequence>
<proteinExistence type="predicted"/>
<organism evidence="1 2">
    <name type="scientific">Plakobranchus ocellatus</name>
    <dbReference type="NCBI Taxonomy" id="259542"/>
    <lineage>
        <taxon>Eukaryota</taxon>
        <taxon>Metazoa</taxon>
        <taxon>Spiralia</taxon>
        <taxon>Lophotrochozoa</taxon>
        <taxon>Mollusca</taxon>
        <taxon>Gastropoda</taxon>
        <taxon>Heterobranchia</taxon>
        <taxon>Euthyneura</taxon>
        <taxon>Panpulmonata</taxon>
        <taxon>Sacoglossa</taxon>
        <taxon>Placobranchoidea</taxon>
        <taxon>Plakobranchidae</taxon>
        <taxon>Plakobranchus</taxon>
    </lineage>
</organism>
<evidence type="ECO:0000313" key="2">
    <source>
        <dbReference type="Proteomes" id="UP000735302"/>
    </source>
</evidence>
<keyword evidence="2" id="KW-1185">Reference proteome</keyword>
<reference evidence="1 2" key="1">
    <citation type="journal article" date="2021" name="Elife">
        <title>Chloroplast acquisition without the gene transfer in kleptoplastic sea slugs, Plakobranchus ocellatus.</title>
        <authorList>
            <person name="Maeda T."/>
            <person name="Takahashi S."/>
            <person name="Yoshida T."/>
            <person name="Shimamura S."/>
            <person name="Takaki Y."/>
            <person name="Nagai Y."/>
            <person name="Toyoda A."/>
            <person name="Suzuki Y."/>
            <person name="Arimoto A."/>
            <person name="Ishii H."/>
            <person name="Satoh N."/>
            <person name="Nishiyama T."/>
            <person name="Hasebe M."/>
            <person name="Maruyama T."/>
            <person name="Minagawa J."/>
            <person name="Obokata J."/>
            <person name="Shigenobu S."/>
        </authorList>
    </citation>
    <scope>NUCLEOTIDE SEQUENCE [LARGE SCALE GENOMIC DNA]</scope>
</reference>
<evidence type="ECO:0000313" key="1">
    <source>
        <dbReference type="EMBL" id="GFO48411.1"/>
    </source>
</evidence>
<name>A0AAV4DWB8_9GAST</name>
<dbReference type="Proteomes" id="UP000735302">
    <property type="component" value="Unassembled WGS sequence"/>
</dbReference>
<dbReference type="EMBL" id="BLXT01008389">
    <property type="protein sequence ID" value="GFO48411.1"/>
    <property type="molecule type" value="Genomic_DNA"/>
</dbReference>
<protein>
    <submittedName>
        <fullName evidence="1">Uncharacterized protein</fullName>
    </submittedName>
</protein>
<accession>A0AAV4DWB8</accession>